<dbReference type="Pfam" id="PF10988">
    <property type="entry name" value="DUF2807"/>
    <property type="match status" value="1"/>
</dbReference>
<proteinExistence type="predicted"/>
<gene>
    <name evidence="2" type="ORF">MNBD_BACTEROID04-644</name>
</gene>
<organism evidence="2">
    <name type="scientific">hydrothermal vent metagenome</name>
    <dbReference type="NCBI Taxonomy" id="652676"/>
    <lineage>
        <taxon>unclassified sequences</taxon>
        <taxon>metagenomes</taxon>
        <taxon>ecological metagenomes</taxon>
    </lineage>
</organism>
<dbReference type="PROSITE" id="PS51257">
    <property type="entry name" value="PROKAR_LIPOPROTEIN"/>
    <property type="match status" value="1"/>
</dbReference>
<protein>
    <recommendedName>
        <fullName evidence="1">Putative auto-transporter adhesin head GIN domain-containing protein</fullName>
    </recommendedName>
</protein>
<dbReference type="AlphaFoldDB" id="A0A3B0TYN3"/>
<evidence type="ECO:0000313" key="2">
    <source>
        <dbReference type="EMBL" id="VAW23675.1"/>
    </source>
</evidence>
<reference evidence="2" key="1">
    <citation type="submission" date="2018-06" db="EMBL/GenBank/DDBJ databases">
        <authorList>
            <person name="Zhirakovskaya E."/>
        </authorList>
    </citation>
    <scope>NUCLEOTIDE SEQUENCE</scope>
</reference>
<name>A0A3B0TYN3_9ZZZZ</name>
<evidence type="ECO:0000259" key="1">
    <source>
        <dbReference type="Pfam" id="PF10988"/>
    </source>
</evidence>
<dbReference type="InterPro" id="IPR021255">
    <property type="entry name" value="DUF2807"/>
</dbReference>
<sequence>MKKLAYISYFILLISCNKENVSNCLQTAGKIVQQEITVDTFDKILVNKRVELIITDGPVQKVVIETGKNLLPDIEVKVVNKQLILTNNNTCNFFRDYGLTKIHVTSPNINTIRNASEQRVISNGTLTYPSLYLRSSGEKKEFLATGDWHLTIENEKVIIWANGVANFYINGSSNNLDIGFTDGDTRFEGENFIVQNIDVKNVSSNDIIIFPVESLTGSIHSVGDVISYNRPPIVDVEILSEGELIFK</sequence>
<accession>A0A3B0TYN3</accession>
<feature type="domain" description="Putative auto-transporter adhesin head GIN" evidence="1">
    <location>
        <begin position="41"/>
        <end position="231"/>
    </location>
</feature>
<dbReference type="EMBL" id="UOER01000209">
    <property type="protein sequence ID" value="VAW23675.1"/>
    <property type="molecule type" value="Genomic_DNA"/>
</dbReference>
<dbReference type="Gene3D" id="2.160.20.120">
    <property type="match status" value="1"/>
</dbReference>